<sequence>MEARESAAAGQKCSFNNDPVKEKAPLQRKWASEPSATTKRSTFADPEAKHRESLPCGATGGSAPQQKYAITGNSGKLLSGPSAVGAIGGPPSQDPQGPFAQGFPRGYSYQLGQPYPQHPQTERFLSGAKPQPGLEPHAWPFAGQLPSDDLYPVGHPGHTHPHGGGAGRFPRQKSPSLPSSFGQYSQSGPEPGEEGYSKKEQKPKKPGKYICHYCGRACAKPSVLKKHIRSHTGERPYPCVPCGFSFKTKSNLYKHRKSHAHAIKAGLVPFSELAVARSGDVDQASPVGEAEVHSDGEQSTDTDEEGVEGSTMLTDKDSPIPQISFEADKNTGGVEPAYADSAEELSVGPMKVPILIVPKPGGVPSTGMECPPFQDIKGSHHMLASQAGARAHSLDDSPTIKQRLALRLNEKKGHDTDSAMSQSLNLLSPHSKGSTDSGYFSRSESAEQQISPPNTNVKTYEEIMFGRTWYYRPNSRSRQSITVGMAGADPGSLASLKQSGAILDMGKIAEDRICFGGDVGISGDPKHYPTGPCQSSTGLLEPPSDSGPLIRSNSMPTSSPPNLSVPPGIRGSHSFDEMMTSDDVFYPQGLRRLRRQAAFEHSANEAHGGEAEGYGHMPKNLASSLGMKIGEHSPGLPEHIAYSPYGTKVSMTETTTRKRRKEKSVGDEEDSPGHCDSSCSGSVEMVGDYEFKQSSFDGSRATPTGKGSLHSAHSQSDSFDTCASMCSEDIALFPDSEGRKAAGNVISVIQHTNSLSRPNSFEKSESFEQPGYQPSDKGPPSQYSEQSDTEIFEDALSPESALLRTESMEQQLQSDSDLASLSSSSAAASPGQPYHIPHKLVRQPNIQVPEIRVTEEPDKPEKDTEAPMTKEPEKQQQHVEEFQLPQRSDTLSQMPSEKLPPKKKRLRLTDMEHSSGESSFESTCTSLSRSPSQESNLSHSSSFSMSFDRDEGLKSVSPTKQDDSSASGGGAKQSEFLTVPGSGHSSHHQQREMRRSSSEQAPCTLPTELPEMRSKSFDYGSLSSSRQGELYSSASAMKERRRGYLVRQASLSVYPEAVTQEPGGPEMSIKQESLEHGAWPGPTGSPHSSSDVASRTKRVGSSTGGIGSHQHQHHQHLLQQSISEDSLQDEPLYGRSQQHRLQTQGSSSEGEHPGHEVMNKDQHQSFGSLSSKLSLPSSTNTSMLLQQIQPVFATQNLGSQGSLPGMLVPVRIQTHVPSFGSVMYTSVSQLIATHGSGAQGVGLARPGSADNSNMSPPVGVSKPPGGIGGGISGTGFNLSHFLGQTDSTVLRYPLWKVPDSLPEQRLNTGIPLSLTSGTISTTDASGSGIGGSKRMLSPASSLELFIETKQQKRVKEERMYGQIVKEMSAVELSGTESSNKPEKGHGRGGRPRLKSEGSMDDSERMSSSPPLSDFPVATKIAIPVRSSAPHLPDVPRAESFTPPLQIVTDRSPVSGGRDSPEELDVDDSAPEPNFSPQSMVSSNDAEDTDNTKQSAPGKVNMLVQLAANQSAGLSGTVGQTLLLTDVPDVQQFFQFPSLRTMSRVSWCFLKYTKPNSAQAALRSSVYSSWCVNSYNPNPLNLSTKAALALLRSKQRRNTNSMYTTAAMSPPSSGKLVSSVAWKLRFDQLKPELMPVDVSNFGRKMKGVVSWDRSKEEQVEKEVSVKQPATEPTRIKIFEGGYKSNEDYVYVRGRGRGKYICEECGIRCKKPSMLKKHIRTHTDVRPYVCKFCNFAFKTKAFKSSPGKRNKPPLFALPRAGHQITRRLHVTRRGGLDPGVL</sequence>
<accession>A0AAD3MMX6</accession>
<feature type="compositionally biased region" description="Basic and acidic residues" evidence="11">
    <location>
        <begin position="852"/>
        <end position="881"/>
    </location>
</feature>
<keyword evidence="7" id="KW-0805">Transcription regulation</keyword>
<feature type="domain" description="C2H2-type" evidence="12">
    <location>
        <begin position="1698"/>
        <end position="1725"/>
    </location>
</feature>
<dbReference type="InterPro" id="IPR013087">
    <property type="entry name" value="Znf_C2H2_type"/>
</dbReference>
<feature type="compositionally biased region" description="Low complexity" evidence="11">
    <location>
        <begin position="930"/>
        <end position="946"/>
    </location>
</feature>
<dbReference type="SUPFAM" id="SSF57667">
    <property type="entry name" value="beta-beta-alpha zinc fingers"/>
    <property type="match status" value="2"/>
</dbReference>
<feature type="region of interest" description="Disordered" evidence="11">
    <location>
        <begin position="1075"/>
        <end position="1118"/>
    </location>
</feature>
<feature type="compositionally biased region" description="Polar residues" evidence="11">
    <location>
        <begin position="1135"/>
        <end position="1148"/>
    </location>
</feature>
<feature type="compositionally biased region" description="Low complexity" evidence="11">
    <location>
        <begin position="1165"/>
        <end position="1174"/>
    </location>
</feature>
<dbReference type="InterPro" id="IPR051969">
    <property type="entry name" value="Zinc-finger_DNA-bd_regulators"/>
</dbReference>
<feature type="region of interest" description="Disordered" evidence="11">
    <location>
        <begin position="647"/>
        <end position="681"/>
    </location>
</feature>
<feature type="compositionally biased region" description="Polar residues" evidence="11">
    <location>
        <begin position="551"/>
        <end position="562"/>
    </location>
</feature>
<feature type="domain" description="C2H2-type" evidence="12">
    <location>
        <begin position="237"/>
        <end position="260"/>
    </location>
</feature>
<evidence type="ECO:0000256" key="11">
    <source>
        <dbReference type="SAM" id="MobiDB-lite"/>
    </source>
</evidence>
<comment type="subcellular location">
    <subcellularLocation>
        <location evidence="1">Nucleus</location>
    </subcellularLocation>
</comment>
<feature type="domain" description="C2H2-type" evidence="12">
    <location>
        <begin position="209"/>
        <end position="236"/>
    </location>
</feature>
<gene>
    <name evidence="13" type="ORF">AKAME5_000927500</name>
</gene>
<evidence type="ECO:0000256" key="2">
    <source>
        <dbReference type="ARBA" id="ARBA00022553"/>
    </source>
</evidence>
<dbReference type="PANTHER" id="PTHR45944">
    <property type="entry name" value="SCHNURRI, ISOFORM F"/>
    <property type="match status" value="1"/>
</dbReference>
<reference evidence="13" key="1">
    <citation type="submission" date="2022-08" db="EMBL/GenBank/DDBJ databases">
        <title>Genome sequencing of akame (Lates japonicus).</title>
        <authorList>
            <person name="Hashiguchi Y."/>
            <person name="Takahashi H."/>
        </authorList>
    </citation>
    <scope>NUCLEOTIDE SEQUENCE</scope>
    <source>
        <strain evidence="13">Kochi</strain>
    </source>
</reference>
<dbReference type="GO" id="GO:0000978">
    <property type="term" value="F:RNA polymerase II cis-regulatory region sequence-specific DNA binding"/>
    <property type="evidence" value="ECO:0007669"/>
    <property type="project" value="TreeGrafter"/>
</dbReference>
<dbReference type="PROSITE" id="PS50157">
    <property type="entry name" value="ZINC_FINGER_C2H2_2"/>
    <property type="match status" value="3"/>
</dbReference>
<keyword evidence="2" id="KW-0597">Phosphoprotein</keyword>
<evidence type="ECO:0000256" key="3">
    <source>
        <dbReference type="ARBA" id="ARBA00022723"/>
    </source>
</evidence>
<keyword evidence="5 10" id="KW-0863">Zinc-finger</keyword>
<dbReference type="PANTHER" id="PTHR45944:SF1">
    <property type="entry name" value="TRANSCRIPTION FACTOR HIVEP2"/>
    <property type="match status" value="1"/>
</dbReference>
<keyword evidence="14" id="KW-1185">Reference proteome</keyword>
<keyword evidence="9" id="KW-0539">Nucleus</keyword>
<evidence type="ECO:0000256" key="6">
    <source>
        <dbReference type="ARBA" id="ARBA00022833"/>
    </source>
</evidence>
<feature type="compositionally biased region" description="Low complexity" evidence="11">
    <location>
        <begin position="810"/>
        <end position="829"/>
    </location>
</feature>
<feature type="compositionally biased region" description="Polar residues" evidence="11">
    <location>
        <begin position="173"/>
        <end position="188"/>
    </location>
</feature>
<feature type="compositionally biased region" description="Basic and acidic residues" evidence="11">
    <location>
        <begin position="1393"/>
        <end position="1404"/>
    </location>
</feature>
<dbReference type="SMART" id="SM00355">
    <property type="entry name" value="ZnF_C2H2"/>
    <property type="match status" value="3"/>
</dbReference>
<keyword evidence="8" id="KW-0804">Transcription</keyword>
<name>A0AAD3MMX6_LATJO</name>
<evidence type="ECO:0000259" key="12">
    <source>
        <dbReference type="PROSITE" id="PS50157"/>
    </source>
</evidence>
<proteinExistence type="predicted"/>
<feature type="region of interest" description="Disordered" evidence="11">
    <location>
        <begin position="754"/>
        <end position="791"/>
    </location>
</feature>
<feature type="region of interest" description="Disordered" evidence="11">
    <location>
        <begin position="281"/>
        <end position="332"/>
    </location>
</feature>
<dbReference type="InterPro" id="IPR036236">
    <property type="entry name" value="Znf_C2H2_sf"/>
</dbReference>
<evidence type="ECO:0000256" key="4">
    <source>
        <dbReference type="ARBA" id="ARBA00022737"/>
    </source>
</evidence>
<dbReference type="GO" id="GO:0005634">
    <property type="term" value="C:nucleus"/>
    <property type="evidence" value="ECO:0007669"/>
    <property type="project" value="UniProtKB-SubCell"/>
</dbReference>
<dbReference type="EMBL" id="BRZM01000028">
    <property type="protein sequence ID" value="GLD56993.1"/>
    <property type="molecule type" value="Genomic_DNA"/>
</dbReference>
<feature type="region of interest" description="Disordered" evidence="11">
    <location>
        <begin position="805"/>
        <end position="1037"/>
    </location>
</feature>
<evidence type="ECO:0000256" key="9">
    <source>
        <dbReference type="ARBA" id="ARBA00023242"/>
    </source>
</evidence>
<dbReference type="Proteomes" id="UP001279410">
    <property type="component" value="Unassembled WGS sequence"/>
</dbReference>
<feature type="region of interest" description="Disordered" evidence="11">
    <location>
        <begin position="1371"/>
        <end position="1414"/>
    </location>
</feature>
<keyword evidence="6" id="KW-0862">Zinc</keyword>
<feature type="non-terminal residue" evidence="13">
    <location>
        <position position="1"/>
    </location>
</feature>
<keyword evidence="4" id="KW-0677">Repeat</keyword>
<feature type="compositionally biased region" description="Polar residues" evidence="11">
    <location>
        <begin position="885"/>
        <end position="895"/>
    </location>
</feature>
<feature type="region of interest" description="Disordered" evidence="11">
    <location>
        <begin position="1427"/>
        <end position="1495"/>
    </location>
</feature>
<dbReference type="FunFam" id="3.30.160.60:FF:000033">
    <property type="entry name" value="Immunodeficiency virus type I enhancer binding protein 1"/>
    <property type="match status" value="1"/>
</dbReference>
<dbReference type="GO" id="GO:0000981">
    <property type="term" value="F:DNA-binding transcription factor activity, RNA polymerase II-specific"/>
    <property type="evidence" value="ECO:0007669"/>
    <property type="project" value="TreeGrafter"/>
</dbReference>
<feature type="compositionally biased region" description="Basic and acidic residues" evidence="11">
    <location>
        <begin position="1149"/>
        <end position="1163"/>
    </location>
</feature>
<evidence type="ECO:0000256" key="8">
    <source>
        <dbReference type="ARBA" id="ARBA00023163"/>
    </source>
</evidence>
<evidence type="ECO:0000256" key="10">
    <source>
        <dbReference type="PROSITE-ProRule" id="PRU00042"/>
    </source>
</evidence>
<feature type="compositionally biased region" description="Polar residues" evidence="11">
    <location>
        <begin position="418"/>
        <end position="452"/>
    </location>
</feature>
<feature type="region of interest" description="Disordered" evidence="11">
    <location>
        <begin position="526"/>
        <end position="565"/>
    </location>
</feature>
<feature type="compositionally biased region" description="Polar residues" evidence="11">
    <location>
        <begin position="916"/>
        <end position="929"/>
    </location>
</feature>
<feature type="compositionally biased region" description="Acidic residues" evidence="11">
    <location>
        <begin position="298"/>
        <end position="307"/>
    </location>
</feature>
<feature type="compositionally biased region" description="Polar residues" evidence="11">
    <location>
        <begin position="1474"/>
        <end position="1483"/>
    </location>
</feature>
<feature type="compositionally biased region" description="Polar residues" evidence="11">
    <location>
        <begin position="711"/>
        <end position="720"/>
    </location>
</feature>
<dbReference type="GO" id="GO:0008270">
    <property type="term" value="F:zinc ion binding"/>
    <property type="evidence" value="ECO:0007669"/>
    <property type="project" value="UniProtKB-KW"/>
</dbReference>
<feature type="region of interest" description="Disordered" evidence="11">
    <location>
        <begin position="694"/>
        <end position="720"/>
    </location>
</feature>
<comment type="caution">
    <text evidence="13">The sequence shown here is derived from an EMBL/GenBank/DDBJ whole genome shotgun (WGS) entry which is preliminary data.</text>
</comment>
<protein>
    <submittedName>
        <fullName evidence="13">Transcription factor HIVEP2</fullName>
    </submittedName>
</protein>
<feature type="region of interest" description="Disordered" evidence="11">
    <location>
        <begin position="1135"/>
        <end position="1174"/>
    </location>
</feature>
<organism evidence="13 14">
    <name type="scientific">Lates japonicus</name>
    <name type="common">Japanese lates</name>
    <dbReference type="NCBI Taxonomy" id="270547"/>
    <lineage>
        <taxon>Eukaryota</taxon>
        <taxon>Metazoa</taxon>
        <taxon>Chordata</taxon>
        <taxon>Craniata</taxon>
        <taxon>Vertebrata</taxon>
        <taxon>Euteleostomi</taxon>
        <taxon>Actinopterygii</taxon>
        <taxon>Neopterygii</taxon>
        <taxon>Teleostei</taxon>
        <taxon>Neoteleostei</taxon>
        <taxon>Acanthomorphata</taxon>
        <taxon>Carangaria</taxon>
        <taxon>Carangaria incertae sedis</taxon>
        <taxon>Centropomidae</taxon>
        <taxon>Lates</taxon>
    </lineage>
</organism>
<evidence type="ECO:0000256" key="5">
    <source>
        <dbReference type="ARBA" id="ARBA00022771"/>
    </source>
</evidence>
<evidence type="ECO:0000313" key="14">
    <source>
        <dbReference type="Proteomes" id="UP001279410"/>
    </source>
</evidence>
<dbReference type="PROSITE" id="PS00028">
    <property type="entry name" value="ZINC_FINGER_C2H2_1"/>
    <property type="match status" value="2"/>
</dbReference>
<feature type="region of interest" description="Disordered" evidence="11">
    <location>
        <begin position="1"/>
        <end position="206"/>
    </location>
</feature>
<keyword evidence="3" id="KW-0479">Metal-binding</keyword>
<feature type="compositionally biased region" description="Polar residues" evidence="11">
    <location>
        <begin position="1021"/>
        <end position="1035"/>
    </location>
</feature>
<dbReference type="FunFam" id="3.30.160.60:FF:000594">
    <property type="entry name" value="Transcription factor HIVEP2"/>
    <property type="match status" value="1"/>
</dbReference>
<dbReference type="Gene3D" id="3.30.160.60">
    <property type="entry name" value="Classic Zinc Finger"/>
    <property type="match status" value="3"/>
</dbReference>
<feature type="region of interest" description="Disordered" evidence="11">
    <location>
        <begin position="411"/>
        <end position="452"/>
    </location>
</feature>
<evidence type="ECO:0000256" key="1">
    <source>
        <dbReference type="ARBA" id="ARBA00004123"/>
    </source>
</evidence>
<evidence type="ECO:0000256" key="7">
    <source>
        <dbReference type="ARBA" id="ARBA00023015"/>
    </source>
</evidence>
<dbReference type="Pfam" id="PF00096">
    <property type="entry name" value="zf-C2H2"/>
    <property type="match status" value="3"/>
</dbReference>
<evidence type="ECO:0000313" key="13">
    <source>
        <dbReference type="EMBL" id="GLD56993.1"/>
    </source>
</evidence>